<gene>
    <name evidence="4" type="ORF">DAY19_03090</name>
</gene>
<evidence type="ECO:0000256" key="1">
    <source>
        <dbReference type="ARBA" id="ARBA00010876"/>
    </source>
</evidence>
<name>A0ABY0IJW5_9BACT</name>
<evidence type="ECO:0000256" key="2">
    <source>
        <dbReference type="ARBA" id="ARBA00023235"/>
    </source>
</evidence>
<dbReference type="Proteomes" id="UP000443582">
    <property type="component" value="Unassembled WGS sequence"/>
</dbReference>
<comment type="caution">
    <text evidence="4">The sequence shown here is derived from an EMBL/GenBank/DDBJ whole genome shotgun (WGS) entry which is preliminary data.</text>
</comment>
<dbReference type="Gene3D" id="3.30.2350.10">
    <property type="entry name" value="Pseudouridine synthase"/>
    <property type="match status" value="1"/>
</dbReference>
<dbReference type="Pfam" id="PF00849">
    <property type="entry name" value="PseudoU_synth_2"/>
    <property type="match status" value="1"/>
</dbReference>
<keyword evidence="2" id="KW-0413">Isomerase</keyword>
<evidence type="ECO:0000313" key="4">
    <source>
        <dbReference type="EMBL" id="RZF22775.1"/>
    </source>
</evidence>
<dbReference type="InterPro" id="IPR006224">
    <property type="entry name" value="PsdUridine_synth_RluA-like_CS"/>
</dbReference>
<evidence type="ECO:0000313" key="5">
    <source>
        <dbReference type="Proteomes" id="UP000443582"/>
    </source>
</evidence>
<dbReference type="EMBL" id="QDKL01000001">
    <property type="protein sequence ID" value="RZF22775.1"/>
    <property type="molecule type" value="Genomic_DNA"/>
</dbReference>
<protein>
    <submittedName>
        <fullName evidence="4">RluA family pseudouridine synthase</fullName>
    </submittedName>
</protein>
<accession>A0ABY0IJW5</accession>
<dbReference type="InterPro" id="IPR036986">
    <property type="entry name" value="S4_RNA-bd_sf"/>
</dbReference>
<proteinExistence type="inferred from homology"/>
<sequence length="357" mass="42186">MAILNKKFTTQVYEVTYYVEETHQGMRLDQFMQIYLETWSRQEVKKRIKAGDVQIIDRPGKPRPSTTLHYKEKIFFRITRTTQEDEYWRGELIELDEKPEIIFEDKELIVMNKPPYMACHPTGRHLFYCATVMFEEKYEKTIHSIHRLDRETSGVMMLGKDPQIANLMGEEFIHDRVKKCYFFIAKANEDYNGAQEFFSDERLGASEEGLKRVYIDSFPVNSHEGKHAYTDFKILFKEGDYVLGLAFPQTGRQHQIRVHAMLRGLPLLGDKLYLGSFEMFQRFKDNLATPEEFDQMEHNRHCLHAIGLKLHYKGEDRMYISSLPKDFIPLIKERFSTPVDEIEKTVKDKARDYFSGN</sequence>
<dbReference type="Gene3D" id="3.10.290.10">
    <property type="entry name" value="RNA-binding S4 domain"/>
    <property type="match status" value="1"/>
</dbReference>
<dbReference type="InterPro" id="IPR020103">
    <property type="entry name" value="PsdUridine_synth_cat_dom_sf"/>
</dbReference>
<reference evidence="5" key="1">
    <citation type="journal article" date="2019" name="Int. J. Syst. Evol. Microbiol.">
        <title>Halobacteriovorax valvorus sp. nov., a novel prokaryotic predator isolated from coastal seawater of China.</title>
        <authorList>
            <person name="Chen M.-X."/>
        </authorList>
    </citation>
    <scope>NUCLEOTIDE SEQUENCE [LARGE SCALE GENOMIC DNA]</scope>
    <source>
        <strain evidence="5">BL9</strain>
    </source>
</reference>
<dbReference type="RefSeq" id="WP_114705720.1">
    <property type="nucleotide sequence ID" value="NZ_QDKL01000001.1"/>
</dbReference>
<dbReference type="InterPro" id="IPR006145">
    <property type="entry name" value="PsdUridine_synth_RsuA/RluA"/>
</dbReference>
<dbReference type="PANTHER" id="PTHR21600:SF87">
    <property type="entry name" value="RNA PSEUDOURIDYLATE SYNTHASE DOMAIN-CONTAINING PROTEIN 1"/>
    <property type="match status" value="1"/>
</dbReference>
<keyword evidence="5" id="KW-1185">Reference proteome</keyword>
<evidence type="ECO:0000259" key="3">
    <source>
        <dbReference type="Pfam" id="PF00849"/>
    </source>
</evidence>
<dbReference type="SUPFAM" id="SSF55120">
    <property type="entry name" value="Pseudouridine synthase"/>
    <property type="match status" value="1"/>
</dbReference>
<organism evidence="4 5">
    <name type="scientific">Halobacteriovorax vibrionivorans</name>
    <dbReference type="NCBI Taxonomy" id="2152716"/>
    <lineage>
        <taxon>Bacteria</taxon>
        <taxon>Pseudomonadati</taxon>
        <taxon>Bdellovibrionota</taxon>
        <taxon>Bacteriovoracia</taxon>
        <taxon>Bacteriovoracales</taxon>
        <taxon>Halobacteriovoraceae</taxon>
        <taxon>Halobacteriovorax</taxon>
    </lineage>
</organism>
<feature type="domain" description="Pseudouridine synthase RsuA/RluA-like" evidence="3">
    <location>
        <begin position="108"/>
        <end position="260"/>
    </location>
</feature>
<dbReference type="PROSITE" id="PS01129">
    <property type="entry name" value="PSI_RLU"/>
    <property type="match status" value="1"/>
</dbReference>
<dbReference type="PANTHER" id="PTHR21600">
    <property type="entry name" value="MITOCHONDRIAL RNA PSEUDOURIDINE SYNTHASE"/>
    <property type="match status" value="1"/>
</dbReference>
<comment type="similarity">
    <text evidence="1">Belongs to the pseudouridine synthase RluA family.</text>
</comment>
<dbReference type="InterPro" id="IPR050188">
    <property type="entry name" value="RluA_PseudoU_synthase"/>
</dbReference>
<dbReference type="CDD" id="cd02869">
    <property type="entry name" value="PseudoU_synth_RluA_like"/>
    <property type="match status" value="1"/>
</dbReference>